<proteinExistence type="predicted"/>
<dbReference type="InterPro" id="IPR002937">
    <property type="entry name" value="Amino_oxidase"/>
</dbReference>
<dbReference type="Gene3D" id="1.10.405.20">
    <property type="match status" value="1"/>
</dbReference>
<dbReference type="GO" id="GO:0016491">
    <property type="term" value="F:oxidoreductase activity"/>
    <property type="evidence" value="ECO:0007669"/>
    <property type="project" value="InterPro"/>
</dbReference>
<dbReference type="InterPro" id="IPR036188">
    <property type="entry name" value="FAD/NAD-bd_sf"/>
</dbReference>
<dbReference type="InterPro" id="IPR050464">
    <property type="entry name" value="Zeta_carotene_desat/Oxidored"/>
</dbReference>
<dbReference type="Gene3D" id="3.30.70.1990">
    <property type="match status" value="1"/>
</dbReference>
<comment type="caution">
    <text evidence="3">The sequence shown here is derived from an EMBL/GenBank/DDBJ whole genome shotgun (WGS) entry which is preliminary data.</text>
</comment>
<evidence type="ECO:0000259" key="2">
    <source>
        <dbReference type="Pfam" id="PF01593"/>
    </source>
</evidence>
<feature type="domain" description="Amine oxidase" evidence="2">
    <location>
        <begin position="31"/>
        <end position="309"/>
    </location>
</feature>
<feature type="region of interest" description="Disordered" evidence="1">
    <location>
        <begin position="451"/>
        <end position="480"/>
    </location>
</feature>
<dbReference type="Gene3D" id="3.50.50.60">
    <property type="entry name" value="FAD/NAD(P)-binding domain"/>
    <property type="match status" value="1"/>
</dbReference>
<dbReference type="Pfam" id="PF01593">
    <property type="entry name" value="Amino_oxidase"/>
    <property type="match status" value="1"/>
</dbReference>
<evidence type="ECO:0000256" key="1">
    <source>
        <dbReference type="SAM" id="MobiDB-lite"/>
    </source>
</evidence>
<dbReference type="PANTHER" id="PTHR42923:SF17">
    <property type="entry name" value="AMINE OXIDASE DOMAIN-CONTAINING PROTEIN"/>
    <property type="match status" value="1"/>
</dbReference>
<dbReference type="EMBL" id="MLJW01000805">
    <property type="protein sequence ID" value="OIQ82432.1"/>
    <property type="molecule type" value="Genomic_DNA"/>
</dbReference>
<name>A0A1J5QG44_9ZZZZ</name>
<gene>
    <name evidence="3" type="ORF">GALL_357820</name>
</gene>
<accession>A0A1J5QG44</accession>
<reference evidence="3" key="1">
    <citation type="submission" date="2016-10" db="EMBL/GenBank/DDBJ databases">
        <title>Sequence of Gallionella enrichment culture.</title>
        <authorList>
            <person name="Poehlein A."/>
            <person name="Muehling M."/>
            <person name="Daniel R."/>
        </authorList>
    </citation>
    <scope>NUCLEOTIDE SEQUENCE</scope>
</reference>
<dbReference type="SUPFAM" id="SSF51905">
    <property type="entry name" value="FAD/NAD(P)-binding domain"/>
    <property type="match status" value="1"/>
</dbReference>
<organism evidence="3">
    <name type="scientific">mine drainage metagenome</name>
    <dbReference type="NCBI Taxonomy" id="410659"/>
    <lineage>
        <taxon>unclassified sequences</taxon>
        <taxon>metagenomes</taxon>
        <taxon>ecological metagenomes</taxon>
    </lineage>
</organism>
<sequence>MNAPDVLFTTHEPRSAGLPARPRVAVVGSGIAGLAAAWSLRRHANVTLYEAGEHFGGHVNTVDVTVDGVTHAVDTGFLVLNQRTYPGLLALFAELGIDTAASDMSFSVQRPRPGGGWLEWSGASLDTVFAQRGNLLRPAFWHMLRDIVRFNREATALARAGRGPEEDARTVGEFLRQGRYGDPFVHGYFLPMVACIWSCPTAQMMAFPVATMVRFCDNHGLLQVEGRPQWLTVPGGARRYVERIVAQLPDTRLCTPVLRVRRHDVGVEIATPGGTEWFDHVVLACHSDQALAVLADADARERQLLGAIRYQPNRAVVHTDASLLPRLPKARAAWNFESAVAADDLDAHAAGPAVCLHYLINRLQPVPFGRPVVVSLNPLREPDPRTVLREITYSHPVFDSAAIAAQREVEALQGNRRSYFCGAWCGFGFHEDGLRSGQAAAHAWLEDRRQLANSAAPGGPRSEAALGPLGGQRAAPGGSS</sequence>
<protein>
    <submittedName>
        <fullName evidence="3">Protoporphyrinogen oxidase</fullName>
    </submittedName>
</protein>
<dbReference type="FunFam" id="1.10.405.20:FF:000001">
    <property type="entry name" value="Amine oxidase"/>
    <property type="match status" value="1"/>
</dbReference>
<dbReference type="AlphaFoldDB" id="A0A1J5QG44"/>
<evidence type="ECO:0000313" key="3">
    <source>
        <dbReference type="EMBL" id="OIQ82432.1"/>
    </source>
</evidence>
<dbReference type="PANTHER" id="PTHR42923">
    <property type="entry name" value="PROTOPORPHYRINOGEN OXIDASE"/>
    <property type="match status" value="1"/>
</dbReference>